<feature type="DNA-binding region" description="H-T-H motif" evidence="2">
    <location>
        <begin position="34"/>
        <end position="53"/>
    </location>
</feature>
<accession>A0ABV7QK28</accession>
<sequence>MSRPRKVRKDAEANRERLLASAAAAVLREGRHVPLATIAAEAGLGIGTLYRSYSDRDALLQALEHRAYGLLNSLLDQIESDEDSTGLDSVARYLEGTVDLADQLVLPLHGAPPLVTPEAVAARKSIYRRLGFFLASGRADGSIRGQVNATDLIAFSTLLTQPKAAVLDWTHLARRQIAHFLNGIATEGPREVPGPAVEREDVEQAFAARADS</sequence>
<dbReference type="SUPFAM" id="SSF48498">
    <property type="entry name" value="Tetracyclin repressor-like, C-terminal domain"/>
    <property type="match status" value="1"/>
</dbReference>
<comment type="caution">
    <text evidence="4">The sequence shown here is derived from an EMBL/GenBank/DDBJ whole genome shotgun (WGS) entry which is preliminary data.</text>
</comment>
<keyword evidence="5" id="KW-1185">Reference proteome</keyword>
<dbReference type="InterPro" id="IPR009057">
    <property type="entry name" value="Homeodomain-like_sf"/>
</dbReference>
<dbReference type="Proteomes" id="UP001595764">
    <property type="component" value="Unassembled WGS sequence"/>
</dbReference>
<dbReference type="PROSITE" id="PS50977">
    <property type="entry name" value="HTH_TETR_2"/>
    <property type="match status" value="1"/>
</dbReference>
<dbReference type="Pfam" id="PF00440">
    <property type="entry name" value="TetR_N"/>
    <property type="match status" value="1"/>
</dbReference>
<evidence type="ECO:0000313" key="5">
    <source>
        <dbReference type="Proteomes" id="UP001595764"/>
    </source>
</evidence>
<evidence type="ECO:0000256" key="1">
    <source>
        <dbReference type="ARBA" id="ARBA00023125"/>
    </source>
</evidence>
<name>A0ABV7QK28_9PSEU</name>
<dbReference type="Gene3D" id="1.10.357.10">
    <property type="entry name" value="Tetracycline Repressor, domain 2"/>
    <property type="match status" value="1"/>
</dbReference>
<organism evidence="4 5">
    <name type="scientific">Amycolatopsis halotolerans</name>
    <dbReference type="NCBI Taxonomy" id="330083"/>
    <lineage>
        <taxon>Bacteria</taxon>
        <taxon>Bacillati</taxon>
        <taxon>Actinomycetota</taxon>
        <taxon>Actinomycetes</taxon>
        <taxon>Pseudonocardiales</taxon>
        <taxon>Pseudonocardiaceae</taxon>
        <taxon>Amycolatopsis</taxon>
    </lineage>
</organism>
<reference evidence="5" key="1">
    <citation type="journal article" date="2019" name="Int. J. Syst. Evol. Microbiol.">
        <title>The Global Catalogue of Microorganisms (GCM) 10K type strain sequencing project: providing services to taxonomists for standard genome sequencing and annotation.</title>
        <authorList>
            <consortium name="The Broad Institute Genomics Platform"/>
            <consortium name="The Broad Institute Genome Sequencing Center for Infectious Disease"/>
            <person name="Wu L."/>
            <person name="Ma J."/>
        </authorList>
    </citation>
    <scope>NUCLEOTIDE SEQUENCE [LARGE SCALE GENOMIC DNA]</scope>
    <source>
        <strain evidence="5">CGMCC 4.7682</strain>
    </source>
</reference>
<feature type="domain" description="HTH tetR-type" evidence="3">
    <location>
        <begin position="12"/>
        <end position="71"/>
    </location>
</feature>
<evidence type="ECO:0000259" key="3">
    <source>
        <dbReference type="PROSITE" id="PS50977"/>
    </source>
</evidence>
<evidence type="ECO:0000313" key="4">
    <source>
        <dbReference type="EMBL" id="MFC3513687.1"/>
    </source>
</evidence>
<gene>
    <name evidence="4" type="ORF">ACFORO_26200</name>
</gene>
<dbReference type="InterPro" id="IPR036271">
    <property type="entry name" value="Tet_transcr_reg_TetR-rel_C_sf"/>
</dbReference>
<dbReference type="SUPFAM" id="SSF46689">
    <property type="entry name" value="Homeodomain-like"/>
    <property type="match status" value="1"/>
</dbReference>
<dbReference type="RefSeq" id="WP_377869097.1">
    <property type="nucleotide sequence ID" value="NZ_JBHMAY010000011.1"/>
</dbReference>
<evidence type="ECO:0000256" key="2">
    <source>
        <dbReference type="PROSITE-ProRule" id="PRU00335"/>
    </source>
</evidence>
<keyword evidence="1 2" id="KW-0238">DNA-binding</keyword>
<proteinExistence type="predicted"/>
<dbReference type="InterPro" id="IPR001647">
    <property type="entry name" value="HTH_TetR"/>
</dbReference>
<protein>
    <submittedName>
        <fullName evidence="4">TetR/AcrR family transcriptional regulator</fullName>
    </submittedName>
</protein>
<dbReference type="EMBL" id="JBHRWI010000030">
    <property type="protein sequence ID" value="MFC3513687.1"/>
    <property type="molecule type" value="Genomic_DNA"/>
</dbReference>